<dbReference type="EMBL" id="VSWC01000016">
    <property type="protein sequence ID" value="KAA1111963.1"/>
    <property type="molecule type" value="Genomic_DNA"/>
</dbReference>
<protein>
    <submittedName>
        <fullName evidence="2">Uncharacterized protein</fullName>
    </submittedName>
</protein>
<evidence type="ECO:0000313" key="2">
    <source>
        <dbReference type="EMBL" id="KAA1111963.1"/>
    </source>
</evidence>
<organism evidence="2 3">
    <name type="scientific">Puccinia graminis f. sp. tritici</name>
    <dbReference type="NCBI Taxonomy" id="56615"/>
    <lineage>
        <taxon>Eukaryota</taxon>
        <taxon>Fungi</taxon>
        <taxon>Dikarya</taxon>
        <taxon>Basidiomycota</taxon>
        <taxon>Pucciniomycotina</taxon>
        <taxon>Pucciniomycetes</taxon>
        <taxon>Pucciniales</taxon>
        <taxon>Pucciniaceae</taxon>
        <taxon>Puccinia</taxon>
    </lineage>
</organism>
<dbReference type="AlphaFoldDB" id="A0A5B0QG75"/>
<name>A0A5B0QG75_PUCGR</name>
<accession>A0A5B0QG75</accession>
<dbReference type="Proteomes" id="UP000324748">
    <property type="component" value="Unassembled WGS sequence"/>
</dbReference>
<feature type="compositionally biased region" description="Polar residues" evidence="1">
    <location>
        <begin position="61"/>
        <end position="70"/>
    </location>
</feature>
<evidence type="ECO:0000256" key="1">
    <source>
        <dbReference type="SAM" id="MobiDB-lite"/>
    </source>
</evidence>
<sequence>MTGFDDRGSNPSCSIGPNDCKDSIHGGLIMIALGLWKNVGRENGQRSERMKKRPDHRSPRMSVTNIHTYK</sequence>
<evidence type="ECO:0000313" key="3">
    <source>
        <dbReference type="Proteomes" id="UP000324748"/>
    </source>
</evidence>
<keyword evidence="3" id="KW-1185">Reference proteome</keyword>
<proteinExistence type="predicted"/>
<comment type="caution">
    <text evidence="2">The sequence shown here is derived from an EMBL/GenBank/DDBJ whole genome shotgun (WGS) entry which is preliminary data.</text>
</comment>
<gene>
    <name evidence="2" type="ORF">PGT21_017573</name>
</gene>
<reference evidence="2 3" key="1">
    <citation type="submission" date="2019-05" db="EMBL/GenBank/DDBJ databases">
        <title>Emergence of the Ug99 lineage of the wheat stem rust pathogen through somatic hybridization.</title>
        <authorList>
            <person name="Li F."/>
            <person name="Upadhyaya N.M."/>
            <person name="Sperschneider J."/>
            <person name="Matny O."/>
            <person name="Nguyen-Phuc H."/>
            <person name="Mago R."/>
            <person name="Raley C."/>
            <person name="Miller M.E."/>
            <person name="Silverstein K.A.T."/>
            <person name="Henningsen E."/>
            <person name="Hirsch C.D."/>
            <person name="Visser B."/>
            <person name="Pretorius Z.A."/>
            <person name="Steffenson B.J."/>
            <person name="Schwessinger B."/>
            <person name="Dodds P.N."/>
            <person name="Figueroa M."/>
        </authorList>
    </citation>
    <scope>NUCLEOTIDE SEQUENCE [LARGE SCALE GENOMIC DNA]</scope>
    <source>
        <strain evidence="2">21-0</strain>
    </source>
</reference>
<feature type="region of interest" description="Disordered" evidence="1">
    <location>
        <begin position="40"/>
        <end position="70"/>
    </location>
</feature>